<dbReference type="Pfam" id="PF03308">
    <property type="entry name" value="MeaB"/>
    <property type="match status" value="1"/>
</dbReference>
<dbReference type="InterPro" id="IPR027417">
    <property type="entry name" value="P-loop_NTPase"/>
</dbReference>
<dbReference type="Gene3D" id="1.10.287.130">
    <property type="match status" value="1"/>
</dbReference>
<proteinExistence type="inferred from homology"/>
<dbReference type="NCBIfam" id="TIGR00750">
    <property type="entry name" value="lao"/>
    <property type="match status" value="1"/>
</dbReference>
<gene>
    <name evidence="2" type="ORF">EV678_2611</name>
</gene>
<dbReference type="Proteomes" id="UP000292136">
    <property type="component" value="Unassembled WGS sequence"/>
</dbReference>
<evidence type="ECO:0000313" key="2">
    <source>
        <dbReference type="EMBL" id="RZT76728.1"/>
    </source>
</evidence>
<evidence type="ECO:0000256" key="1">
    <source>
        <dbReference type="ARBA" id="ARBA00009625"/>
    </source>
</evidence>
<protein>
    <submittedName>
        <fullName evidence="2">Methylmalonyl-CoA mutase metallochaperone MeaB</fullName>
    </submittedName>
</protein>
<dbReference type="CDD" id="cd03114">
    <property type="entry name" value="MMAA-like"/>
    <property type="match status" value="1"/>
</dbReference>
<comment type="caution">
    <text evidence="2">The sequence shown here is derived from an EMBL/GenBank/DDBJ whole genome shotgun (WGS) entry which is preliminary data.</text>
</comment>
<comment type="similarity">
    <text evidence="1">Belongs to the SIMIBI class G3E GTPase family. ArgK/MeaB subfamily.</text>
</comment>
<dbReference type="EMBL" id="SHKM01000002">
    <property type="protein sequence ID" value="RZT76728.1"/>
    <property type="molecule type" value="Genomic_DNA"/>
</dbReference>
<name>A0ABY0IQN7_9RHOO</name>
<dbReference type="SUPFAM" id="SSF52540">
    <property type="entry name" value="P-loop containing nucleoside triphosphate hydrolases"/>
    <property type="match status" value="1"/>
</dbReference>
<accession>A0ABY0IQN7</accession>
<dbReference type="PANTHER" id="PTHR23408">
    <property type="entry name" value="METHYLMALONYL-COA MUTASE"/>
    <property type="match status" value="1"/>
</dbReference>
<evidence type="ECO:0000313" key="3">
    <source>
        <dbReference type="Proteomes" id="UP000292136"/>
    </source>
</evidence>
<dbReference type="NCBIfam" id="NF006958">
    <property type="entry name" value="PRK09435.1"/>
    <property type="match status" value="1"/>
</dbReference>
<dbReference type="Gene3D" id="3.40.50.300">
    <property type="entry name" value="P-loop containing nucleotide triphosphate hydrolases"/>
    <property type="match status" value="1"/>
</dbReference>
<dbReference type="InterPro" id="IPR005129">
    <property type="entry name" value="GTPase_ArgK"/>
</dbReference>
<dbReference type="PANTHER" id="PTHR23408:SF3">
    <property type="entry name" value="METHYLMALONIC ACIDURIA TYPE A PROTEIN, MITOCHONDRIAL"/>
    <property type="match status" value="1"/>
</dbReference>
<sequence>MQMSEASTVGQHSLAGADQALADGVLARQRRALAKAITLIESSRADHQVRAQQVLASLLPHTGKAIRIGISGVPGAGKSTFIEALGIHLIERGHRLAVLAVDPSSSVSGGSILGDKTRMETLCQREEAFIRPSPSAGSLGGVAEKTREAMLLCEAAGFDVIIVETVGVGQSETTVAGMVDMFCLLQLPNAGDDLQAIKKGIVEIADMVVINKADIDPRAAQVVRAQWNNALHMLRHASPNWAPPVITLSALHKEGIGDFWAKVEKYRQALTPTGEFEARRQRQSIDWMWSLIDSGLRQYFRNHPAVRRDLPGLTQAVTQGRTTPAAAAYKLLGDLRTDSPSE</sequence>
<organism evidence="2 3">
    <name type="scientific">Azospira oryzae</name>
    <dbReference type="NCBI Taxonomy" id="146939"/>
    <lineage>
        <taxon>Bacteria</taxon>
        <taxon>Pseudomonadati</taxon>
        <taxon>Pseudomonadota</taxon>
        <taxon>Betaproteobacteria</taxon>
        <taxon>Rhodocyclales</taxon>
        <taxon>Rhodocyclaceae</taxon>
        <taxon>Azospira</taxon>
    </lineage>
</organism>
<keyword evidence="3" id="KW-1185">Reference proteome</keyword>
<dbReference type="RefSeq" id="WP_130459940.1">
    <property type="nucleotide sequence ID" value="NZ_SHKM01000002.1"/>
</dbReference>
<reference evidence="2 3" key="1">
    <citation type="submission" date="2019-02" db="EMBL/GenBank/DDBJ databases">
        <title>Genomic Encyclopedia of Type Strains, Phase IV (KMG-IV): sequencing the most valuable type-strain genomes for metagenomic binning, comparative biology and taxonomic classification.</title>
        <authorList>
            <person name="Goeker M."/>
        </authorList>
    </citation>
    <scope>NUCLEOTIDE SEQUENCE [LARGE SCALE GENOMIC DNA]</scope>
    <source>
        <strain evidence="2 3">DSM 21223</strain>
    </source>
</reference>
<dbReference type="Gene3D" id="1.20.5.170">
    <property type="match status" value="1"/>
</dbReference>